<protein>
    <submittedName>
        <fullName evidence="2">Uncharacterized protein</fullName>
    </submittedName>
</protein>
<accession>A0A091E6Q3</accession>
<reference evidence="2 3" key="1">
    <citation type="submission" date="2013-11" db="EMBL/GenBank/DDBJ databases">
        <title>The Damaraland mole rat (Fukomys damarensis) genome and evolution of African mole rats.</title>
        <authorList>
            <person name="Gladyshev V.N."/>
            <person name="Fang X."/>
        </authorList>
    </citation>
    <scope>NUCLEOTIDE SEQUENCE [LARGE SCALE GENOMIC DNA]</scope>
    <source>
        <tissue evidence="2">Liver</tissue>
    </source>
</reference>
<sequence length="101" mass="11418">MPQQRGLRPQGRALKTRVGPKRAFTTVLMASPTSEMQLASPMGQAKWKPKTKESKGAHMMWAKGASSQKLSREWVWSRSRREPAGEDQPYFPVVLALTAHW</sequence>
<feature type="region of interest" description="Disordered" evidence="1">
    <location>
        <begin position="35"/>
        <end position="65"/>
    </location>
</feature>
<evidence type="ECO:0000256" key="1">
    <source>
        <dbReference type="SAM" id="MobiDB-lite"/>
    </source>
</evidence>
<evidence type="ECO:0000313" key="3">
    <source>
        <dbReference type="Proteomes" id="UP000028990"/>
    </source>
</evidence>
<keyword evidence="3" id="KW-1185">Reference proteome</keyword>
<evidence type="ECO:0000313" key="2">
    <source>
        <dbReference type="EMBL" id="KFO38245.1"/>
    </source>
</evidence>
<organism evidence="2 3">
    <name type="scientific">Fukomys damarensis</name>
    <name type="common">Damaraland mole rat</name>
    <name type="synonym">Cryptomys damarensis</name>
    <dbReference type="NCBI Taxonomy" id="885580"/>
    <lineage>
        <taxon>Eukaryota</taxon>
        <taxon>Metazoa</taxon>
        <taxon>Chordata</taxon>
        <taxon>Craniata</taxon>
        <taxon>Vertebrata</taxon>
        <taxon>Euteleostomi</taxon>
        <taxon>Mammalia</taxon>
        <taxon>Eutheria</taxon>
        <taxon>Euarchontoglires</taxon>
        <taxon>Glires</taxon>
        <taxon>Rodentia</taxon>
        <taxon>Hystricomorpha</taxon>
        <taxon>Bathyergidae</taxon>
        <taxon>Fukomys</taxon>
    </lineage>
</organism>
<dbReference type="Proteomes" id="UP000028990">
    <property type="component" value="Unassembled WGS sequence"/>
</dbReference>
<gene>
    <name evidence="2" type="ORF">H920_00358</name>
</gene>
<dbReference type="EMBL" id="KN120575">
    <property type="protein sequence ID" value="KFO38245.1"/>
    <property type="molecule type" value="Genomic_DNA"/>
</dbReference>
<name>A0A091E6Q3_FUKDA</name>
<dbReference type="AlphaFoldDB" id="A0A091E6Q3"/>
<proteinExistence type="predicted"/>